<organism evidence="6 7">
    <name type="scientific">Rhizopus delemar</name>
    <dbReference type="NCBI Taxonomy" id="936053"/>
    <lineage>
        <taxon>Eukaryota</taxon>
        <taxon>Fungi</taxon>
        <taxon>Fungi incertae sedis</taxon>
        <taxon>Mucoromycota</taxon>
        <taxon>Mucoromycotina</taxon>
        <taxon>Mucoromycetes</taxon>
        <taxon>Mucorales</taxon>
        <taxon>Mucorineae</taxon>
        <taxon>Rhizopodaceae</taxon>
        <taxon>Rhizopus</taxon>
    </lineage>
</organism>
<feature type="compositionally biased region" description="Low complexity" evidence="3">
    <location>
        <begin position="556"/>
        <end position="565"/>
    </location>
</feature>
<keyword evidence="2" id="KW-0175">Coiled coil</keyword>
<evidence type="ECO:0000256" key="2">
    <source>
        <dbReference type="SAM" id="Coils"/>
    </source>
</evidence>
<dbReference type="PROSITE" id="PS50222">
    <property type="entry name" value="EF_HAND_2"/>
    <property type="match status" value="2"/>
</dbReference>
<name>A0A9P6Z9K7_9FUNG</name>
<dbReference type="GO" id="GO:0016197">
    <property type="term" value="P:endosomal transport"/>
    <property type="evidence" value="ECO:0007669"/>
    <property type="project" value="TreeGrafter"/>
</dbReference>
<proteinExistence type="predicted"/>
<dbReference type="SUPFAM" id="SSF58100">
    <property type="entry name" value="Bacterial hemolysins"/>
    <property type="match status" value="1"/>
</dbReference>
<feature type="domain" description="EH" evidence="4">
    <location>
        <begin position="234"/>
        <end position="310"/>
    </location>
</feature>
<feature type="domain" description="EH" evidence="4">
    <location>
        <begin position="1"/>
        <end position="82"/>
    </location>
</feature>
<dbReference type="Pfam" id="PF09762">
    <property type="entry name" value="CCDC93_CC"/>
    <property type="match status" value="1"/>
</dbReference>
<dbReference type="GO" id="GO:0005509">
    <property type="term" value="F:calcium ion binding"/>
    <property type="evidence" value="ECO:0007669"/>
    <property type="project" value="InterPro"/>
</dbReference>
<dbReference type="Gene3D" id="1.10.238.10">
    <property type="entry name" value="EF-hand"/>
    <property type="match status" value="3"/>
</dbReference>
<dbReference type="GO" id="GO:0006897">
    <property type="term" value="P:endocytosis"/>
    <property type="evidence" value="ECO:0007669"/>
    <property type="project" value="TreeGrafter"/>
</dbReference>
<dbReference type="CDD" id="cd00052">
    <property type="entry name" value="EH"/>
    <property type="match status" value="2"/>
</dbReference>
<dbReference type="InterPro" id="IPR000261">
    <property type="entry name" value="EH_dom"/>
</dbReference>
<dbReference type="Pfam" id="PF12763">
    <property type="entry name" value="EH"/>
    <property type="match status" value="3"/>
</dbReference>
<evidence type="ECO:0000313" key="6">
    <source>
        <dbReference type="EMBL" id="KAG1573244.1"/>
    </source>
</evidence>
<accession>A0A9P6Z9K7</accession>
<keyword evidence="7" id="KW-1185">Reference proteome</keyword>
<dbReference type="GO" id="GO:0005886">
    <property type="term" value="C:plasma membrane"/>
    <property type="evidence" value="ECO:0007669"/>
    <property type="project" value="TreeGrafter"/>
</dbReference>
<feature type="region of interest" description="Disordered" evidence="3">
    <location>
        <begin position="551"/>
        <end position="578"/>
    </location>
</feature>
<dbReference type="SMART" id="SM00027">
    <property type="entry name" value="EH"/>
    <property type="match status" value="3"/>
</dbReference>
<evidence type="ECO:0000256" key="3">
    <source>
        <dbReference type="SAM" id="MobiDB-lite"/>
    </source>
</evidence>
<feature type="domain" description="EH" evidence="4">
    <location>
        <begin position="107"/>
        <end position="196"/>
    </location>
</feature>
<dbReference type="PANTHER" id="PTHR11216">
    <property type="entry name" value="EH DOMAIN"/>
    <property type="match status" value="1"/>
</dbReference>
<evidence type="ECO:0000259" key="5">
    <source>
        <dbReference type="PROSITE" id="PS50222"/>
    </source>
</evidence>
<reference evidence="6 7" key="1">
    <citation type="journal article" date="2020" name="Microb. Genom.">
        <title>Genetic diversity of clinical and environmental Mucorales isolates obtained from an investigation of mucormycosis cases among solid organ transplant recipients.</title>
        <authorList>
            <person name="Nguyen M.H."/>
            <person name="Kaul D."/>
            <person name="Muto C."/>
            <person name="Cheng S.J."/>
            <person name="Richter R.A."/>
            <person name="Bruno V.M."/>
            <person name="Liu G."/>
            <person name="Beyhan S."/>
            <person name="Sundermann A.J."/>
            <person name="Mounaud S."/>
            <person name="Pasculle A.W."/>
            <person name="Nierman W.C."/>
            <person name="Driscoll E."/>
            <person name="Cumbie R."/>
            <person name="Clancy C.J."/>
            <person name="Dupont C.L."/>
        </authorList>
    </citation>
    <scope>NUCLEOTIDE SEQUENCE [LARGE SCALE GENOMIC DNA]</scope>
    <source>
        <strain evidence="6 7">GL24</strain>
    </source>
</reference>
<comment type="caution">
    <text evidence="6">The sequence shown here is derived from an EMBL/GenBank/DDBJ whole genome shotgun (WGS) entry which is preliminary data.</text>
</comment>
<feature type="domain" description="EF-hand" evidence="5">
    <location>
        <begin position="29"/>
        <end position="64"/>
    </location>
</feature>
<protein>
    <submittedName>
        <fullName evidence="6">Uncharacterized protein</fullName>
    </submittedName>
</protein>
<gene>
    <name evidence="6" type="ORF">G6F50_003025</name>
</gene>
<dbReference type="SMART" id="SM00054">
    <property type="entry name" value="EFh"/>
    <property type="match status" value="3"/>
</dbReference>
<dbReference type="InterPro" id="IPR018247">
    <property type="entry name" value="EF_Hand_1_Ca_BS"/>
</dbReference>
<feature type="compositionally biased region" description="Low complexity" evidence="3">
    <location>
        <begin position="692"/>
        <end position="707"/>
    </location>
</feature>
<dbReference type="AlphaFoldDB" id="A0A9P6Z9K7"/>
<sequence>MDYFRTVDSDSKGIVLLEEAMNFLKKSDIPQNLLTQFWETVDNDRKGFLTDLEFCTILKLIACAQHGIVTRDPILATPAPIPQFNGEGNRARLLPPKNTPDSISTEDRIKYIGIFQSLGPVDGILNGKVARNVLSRSGLPPAKLQDVLNLANTRKSGTLNQTEFIIAMHYIEQCMKESIPLPSTLPASIYASAIGRSISSPLARQNTLQINKAPIQSPVFKGSSPSNVEIAPEEYARYKTFFNQLTTSNYVSGADAVVFFKHSNLPDSELARIWDLADTNSSGQLSEQEFAMAMHIINRRIAGGNIPDSLSELRAAPEHNFHEHQQQQQHQQPVVDLLGLSNDFDDVFTPTTSQQTLPPQPQPQRPQPQQSQYHAELSRSQQALESNILNETSRSHQIQTQLQTEQRAVEELERQIQQQKEELEKVKKIADEAEKQLEVEKKKKERLMEELNMYRQETKHFKSRIENTQDEIQQIKKEADALEKPIMSSPVASSLSPKPNHQHDVFSLSSTTGGLFAKVHENPPSAAAAAVSPSSVHSMPPITSQKMFDPFAGFKSSQSHSATSSPTLNKLKAGNESRATVTTVDINEIESKFPDLNTMEQNFALPTSPPKPDHQPIKEETKPVQEIKPVQETKPVQGAKSSIQATKPMNNPVSKYGFDLSVFETPSTGTNDLFNNGGSMSVKDELSSIFGSPSTNVNTSTPTNPSVFDDVFGSNPSTNKNNNTTTPMPSFEDAFFKQ</sequence>
<feature type="region of interest" description="Disordered" evidence="3">
    <location>
        <begin position="345"/>
        <end position="376"/>
    </location>
</feature>
<evidence type="ECO:0000259" key="4">
    <source>
        <dbReference type="PROSITE" id="PS50031"/>
    </source>
</evidence>
<dbReference type="EMBL" id="JAANIU010000311">
    <property type="protein sequence ID" value="KAG1573244.1"/>
    <property type="molecule type" value="Genomic_DNA"/>
</dbReference>
<evidence type="ECO:0000313" key="7">
    <source>
        <dbReference type="Proteomes" id="UP000740926"/>
    </source>
</evidence>
<dbReference type="InterPro" id="IPR019159">
    <property type="entry name" value="CCDC93_CC"/>
</dbReference>
<dbReference type="PROSITE" id="PS50031">
    <property type="entry name" value="EH"/>
    <property type="match status" value="3"/>
</dbReference>
<feature type="compositionally biased region" description="Low complexity" evidence="3">
    <location>
        <begin position="714"/>
        <end position="730"/>
    </location>
</feature>
<feature type="region of interest" description="Disordered" evidence="3">
    <location>
        <begin position="692"/>
        <end position="738"/>
    </location>
</feature>
<dbReference type="Proteomes" id="UP000740926">
    <property type="component" value="Unassembled WGS sequence"/>
</dbReference>
<dbReference type="PROSITE" id="PS00018">
    <property type="entry name" value="EF_HAND_1"/>
    <property type="match status" value="1"/>
</dbReference>
<dbReference type="GO" id="GO:0005737">
    <property type="term" value="C:cytoplasm"/>
    <property type="evidence" value="ECO:0007669"/>
    <property type="project" value="TreeGrafter"/>
</dbReference>
<feature type="coiled-coil region" evidence="2">
    <location>
        <begin position="395"/>
        <end position="485"/>
    </location>
</feature>
<keyword evidence="1" id="KW-0106">Calcium</keyword>
<dbReference type="InterPro" id="IPR011992">
    <property type="entry name" value="EF-hand-dom_pair"/>
</dbReference>
<dbReference type="SUPFAM" id="SSF47473">
    <property type="entry name" value="EF-hand"/>
    <property type="match status" value="3"/>
</dbReference>
<dbReference type="InterPro" id="IPR002048">
    <property type="entry name" value="EF_hand_dom"/>
</dbReference>
<feature type="domain" description="EF-hand" evidence="5">
    <location>
        <begin position="265"/>
        <end position="300"/>
    </location>
</feature>
<dbReference type="PANTHER" id="PTHR11216:SF174">
    <property type="entry name" value="GH06923P"/>
    <property type="match status" value="1"/>
</dbReference>
<evidence type="ECO:0000256" key="1">
    <source>
        <dbReference type="ARBA" id="ARBA00022837"/>
    </source>
</evidence>